<dbReference type="GO" id="GO:0006542">
    <property type="term" value="P:glutamine biosynthetic process"/>
    <property type="evidence" value="ECO:0007669"/>
    <property type="project" value="InterPro"/>
</dbReference>
<accession>A0A183AAU1</accession>
<comment type="subunit">
    <text evidence="3">Dodecamer. Interacts with BFSP2 and VIM.</text>
</comment>
<dbReference type="InterPro" id="IPR014746">
    <property type="entry name" value="Gln_synth/guanido_kin_cat_dom"/>
</dbReference>
<comment type="function">
    <text evidence="2">May act as a component of the cytoskeleton or as a chaperone for the reorganization of intermediate filament proteins during terminal differentiation in the lens. Does not seem to have enzymatic activity.</text>
</comment>
<evidence type="ECO:0000256" key="6">
    <source>
        <dbReference type="PROSITE-ProRule" id="PRU01331"/>
    </source>
</evidence>
<evidence type="ECO:0000256" key="5">
    <source>
        <dbReference type="ARBA" id="ARBA00042675"/>
    </source>
</evidence>
<evidence type="ECO:0000256" key="3">
    <source>
        <dbReference type="ARBA" id="ARBA00038790"/>
    </source>
</evidence>
<evidence type="ECO:0000256" key="7">
    <source>
        <dbReference type="RuleBase" id="RU000384"/>
    </source>
</evidence>
<proteinExistence type="inferred from homology"/>
<dbReference type="PANTHER" id="PTHR43407">
    <property type="entry name" value="GLUTAMINE SYNTHETASE"/>
    <property type="match status" value="1"/>
</dbReference>
<gene>
    <name evidence="9" type="ORF">ECPE_LOCUS4076</name>
</gene>
<evidence type="ECO:0000256" key="4">
    <source>
        <dbReference type="ARBA" id="ARBA00039404"/>
    </source>
</evidence>
<comment type="similarity">
    <text evidence="1 6 7">Belongs to the glutamine synthetase family.</text>
</comment>
<evidence type="ECO:0000256" key="1">
    <source>
        <dbReference type="ARBA" id="ARBA00009897"/>
    </source>
</evidence>
<dbReference type="Pfam" id="PF00120">
    <property type="entry name" value="Gln-synt_C"/>
    <property type="match status" value="1"/>
</dbReference>
<evidence type="ECO:0000256" key="2">
    <source>
        <dbReference type="ARBA" id="ARBA00037583"/>
    </source>
</evidence>
<reference evidence="11" key="1">
    <citation type="submission" date="2016-06" db="UniProtKB">
        <authorList>
            <consortium name="WormBaseParasite"/>
        </authorList>
    </citation>
    <scope>IDENTIFICATION</scope>
</reference>
<dbReference type="GO" id="GO:0016020">
    <property type="term" value="C:membrane"/>
    <property type="evidence" value="ECO:0007669"/>
    <property type="project" value="TreeGrafter"/>
</dbReference>
<dbReference type="SUPFAM" id="SSF55931">
    <property type="entry name" value="Glutamine synthetase/guanido kinase"/>
    <property type="match status" value="1"/>
</dbReference>
<organism evidence="11">
    <name type="scientific">Echinostoma caproni</name>
    <dbReference type="NCBI Taxonomy" id="27848"/>
    <lineage>
        <taxon>Eukaryota</taxon>
        <taxon>Metazoa</taxon>
        <taxon>Spiralia</taxon>
        <taxon>Lophotrochozoa</taxon>
        <taxon>Platyhelminthes</taxon>
        <taxon>Trematoda</taxon>
        <taxon>Digenea</taxon>
        <taxon>Plagiorchiida</taxon>
        <taxon>Echinostomata</taxon>
        <taxon>Echinostomatoidea</taxon>
        <taxon>Echinostomatidae</taxon>
        <taxon>Echinostoma</taxon>
    </lineage>
</organism>
<dbReference type="PROSITE" id="PS51987">
    <property type="entry name" value="GS_CATALYTIC"/>
    <property type="match status" value="1"/>
</dbReference>
<evidence type="ECO:0000313" key="11">
    <source>
        <dbReference type="WBParaSite" id="ECPE_0000408301-mRNA-1"/>
    </source>
</evidence>
<keyword evidence="10" id="KW-1185">Reference proteome</keyword>
<evidence type="ECO:0000313" key="10">
    <source>
        <dbReference type="Proteomes" id="UP000272942"/>
    </source>
</evidence>
<dbReference type="Proteomes" id="UP000272942">
    <property type="component" value="Unassembled WGS sequence"/>
</dbReference>
<name>A0A183AAU1_9TREM</name>
<feature type="domain" description="GS catalytic" evidence="8">
    <location>
        <begin position="157"/>
        <end position="515"/>
    </location>
</feature>
<dbReference type="OrthoDB" id="77835at2759"/>
<dbReference type="InterPro" id="IPR008146">
    <property type="entry name" value="Gln_synth_cat_dom"/>
</dbReference>
<dbReference type="Gene3D" id="3.30.590.10">
    <property type="entry name" value="Glutamine synthetase/guanido kinase, catalytic domain"/>
    <property type="match status" value="1"/>
</dbReference>
<dbReference type="WBParaSite" id="ECPE_0000408301-mRNA-1">
    <property type="protein sequence ID" value="ECPE_0000408301-mRNA-1"/>
    <property type="gene ID" value="ECPE_0000408301"/>
</dbReference>
<evidence type="ECO:0000313" key="9">
    <source>
        <dbReference type="EMBL" id="VDP71531.1"/>
    </source>
</evidence>
<dbReference type="SMART" id="SM01230">
    <property type="entry name" value="Gln-synt_C"/>
    <property type="match status" value="1"/>
</dbReference>
<dbReference type="PANTHER" id="PTHR43407:SF1">
    <property type="entry name" value="LENGSIN"/>
    <property type="match status" value="1"/>
</dbReference>
<evidence type="ECO:0000259" key="8">
    <source>
        <dbReference type="PROSITE" id="PS51987"/>
    </source>
</evidence>
<dbReference type="GO" id="GO:0005737">
    <property type="term" value="C:cytoplasm"/>
    <property type="evidence" value="ECO:0007669"/>
    <property type="project" value="TreeGrafter"/>
</dbReference>
<dbReference type="InterPro" id="IPR036651">
    <property type="entry name" value="Gln_synt_N_sf"/>
</dbReference>
<reference evidence="9 10" key="2">
    <citation type="submission" date="2018-11" db="EMBL/GenBank/DDBJ databases">
        <authorList>
            <consortium name="Pathogen Informatics"/>
        </authorList>
    </citation>
    <scope>NUCLEOTIDE SEQUENCE [LARGE SCALE GENOMIC DNA]</scope>
    <source>
        <strain evidence="9 10">Egypt</strain>
    </source>
</reference>
<sequence>MDYSKNTLNHYTMNYPALIKMLELIRSSGREEKRIQSQLATYDFVRLCFVDLNGIHLSKLVSTKYAKKIIDGQCEMYAGMITFGPRMEVVDVPKVVERKHVNGHLHPDFSTLHPCPWAGSLNRNISYPNPEAAPTYKVCAVLCDMHWPEGDAMQAHPRVVVKRLLQELEEKHKLTLYSAFEPEFRAFKVETMAPSCANPNSSTTPLEDPPADPVPFTLGEDMYKTSLLAEYESFFMDVDTRVREIGIEVQDYSNENGAGQLECPLIPKVGLQAADHYFILKQILKEIGLQHNMGVSFMTTPFQEGTSSGCHYNHSLWNVETGTNAFYDAKSPDNLSKVAHHWIGGLMAHLPAILAFCSPTVNCYRRLHKKLAPDAVNWDINDRFVAVRVKNTDEKRTYIENRIPSSASCSYHVMAATIAAGMDGIERKLEPPAPGQKPVDRKATATCKLLPHTLQEALTELRADEPLVKRLGEEFVDWFVQNKERGDLHTLGKVDVGKNSGWDLAFERNEYLFYI</sequence>
<dbReference type="Gene3D" id="3.10.20.70">
    <property type="entry name" value="Glutamine synthetase, N-terminal domain"/>
    <property type="match status" value="1"/>
</dbReference>
<dbReference type="EMBL" id="UZAN01040967">
    <property type="protein sequence ID" value="VDP71531.1"/>
    <property type="molecule type" value="Genomic_DNA"/>
</dbReference>
<dbReference type="GO" id="GO:0004356">
    <property type="term" value="F:glutamine synthetase activity"/>
    <property type="evidence" value="ECO:0007669"/>
    <property type="project" value="InterPro"/>
</dbReference>
<dbReference type="SUPFAM" id="SSF54368">
    <property type="entry name" value="Glutamine synthetase, N-terminal domain"/>
    <property type="match status" value="1"/>
</dbReference>
<dbReference type="AlphaFoldDB" id="A0A183AAU1"/>
<protein>
    <recommendedName>
        <fullName evidence="4">Lengsin</fullName>
    </recommendedName>
    <alternativeName>
        <fullName evidence="5">Glutamate-ammonia ligase domain-containing protein 1</fullName>
    </alternativeName>
</protein>